<feature type="compositionally biased region" description="Basic and acidic residues" evidence="1">
    <location>
        <begin position="41"/>
        <end position="61"/>
    </location>
</feature>
<comment type="caution">
    <text evidence="3">The sequence shown here is derived from an EMBL/GenBank/DDBJ whole genome shotgun (WGS) entry which is preliminary data.</text>
</comment>
<dbReference type="SMART" id="SM00507">
    <property type="entry name" value="HNHc"/>
    <property type="match status" value="1"/>
</dbReference>
<evidence type="ECO:0000256" key="1">
    <source>
        <dbReference type="SAM" id="MobiDB-lite"/>
    </source>
</evidence>
<organism evidence="3 4">
    <name type="scientific">Pilimelia terevasa</name>
    <dbReference type="NCBI Taxonomy" id="53372"/>
    <lineage>
        <taxon>Bacteria</taxon>
        <taxon>Bacillati</taxon>
        <taxon>Actinomycetota</taxon>
        <taxon>Actinomycetes</taxon>
        <taxon>Micromonosporales</taxon>
        <taxon>Micromonosporaceae</taxon>
        <taxon>Pilimelia</taxon>
    </lineage>
</organism>
<dbReference type="InterPro" id="IPR003615">
    <property type="entry name" value="HNH_nuc"/>
</dbReference>
<dbReference type="RefSeq" id="WP_189112233.1">
    <property type="nucleotide sequence ID" value="NZ_BMQC01000001.1"/>
</dbReference>
<accession>A0A8J3BLW2</accession>
<dbReference type="EMBL" id="BMQC01000001">
    <property type="protein sequence ID" value="GGK13130.1"/>
    <property type="molecule type" value="Genomic_DNA"/>
</dbReference>
<sequence>MPDWIGSDRHGRLPPNWKMLRRRTLHRDGHRCTAVSSTGQRCDEPATEVDHIEPGDNHDPSNLRALCTWHHRRKSSQEGGRARAARYRQRNRFRRDDPHPGLLE</sequence>
<feature type="domain" description="HNH nuclease" evidence="2">
    <location>
        <begin position="19"/>
        <end position="72"/>
    </location>
</feature>
<feature type="region of interest" description="Disordered" evidence="1">
    <location>
        <begin position="31"/>
        <end position="104"/>
    </location>
</feature>
<dbReference type="AlphaFoldDB" id="A0A8J3BLW2"/>
<protein>
    <recommendedName>
        <fullName evidence="2">HNH nuclease domain-containing protein</fullName>
    </recommendedName>
</protein>
<reference evidence="3" key="1">
    <citation type="journal article" date="2014" name="Int. J. Syst. Evol. Microbiol.">
        <title>Complete genome sequence of Corynebacterium casei LMG S-19264T (=DSM 44701T), isolated from a smear-ripened cheese.</title>
        <authorList>
            <consortium name="US DOE Joint Genome Institute (JGI-PGF)"/>
            <person name="Walter F."/>
            <person name="Albersmeier A."/>
            <person name="Kalinowski J."/>
            <person name="Ruckert C."/>
        </authorList>
    </citation>
    <scope>NUCLEOTIDE SEQUENCE</scope>
    <source>
        <strain evidence="3">JCM 3091</strain>
    </source>
</reference>
<name>A0A8J3BLW2_9ACTN</name>
<evidence type="ECO:0000313" key="3">
    <source>
        <dbReference type="EMBL" id="GGK13130.1"/>
    </source>
</evidence>
<dbReference type="Gene3D" id="1.10.30.50">
    <property type="match status" value="1"/>
</dbReference>
<dbReference type="CDD" id="cd00085">
    <property type="entry name" value="HNHc"/>
    <property type="match status" value="1"/>
</dbReference>
<feature type="compositionally biased region" description="Basic and acidic residues" evidence="1">
    <location>
        <begin position="94"/>
        <end position="104"/>
    </location>
</feature>
<proteinExistence type="predicted"/>
<evidence type="ECO:0000259" key="2">
    <source>
        <dbReference type="SMART" id="SM00507"/>
    </source>
</evidence>
<dbReference type="Proteomes" id="UP000662200">
    <property type="component" value="Unassembled WGS sequence"/>
</dbReference>
<feature type="compositionally biased region" description="Basic residues" evidence="1">
    <location>
        <begin position="83"/>
        <end position="93"/>
    </location>
</feature>
<reference evidence="3" key="2">
    <citation type="submission" date="2020-09" db="EMBL/GenBank/DDBJ databases">
        <authorList>
            <person name="Sun Q."/>
            <person name="Ohkuma M."/>
        </authorList>
    </citation>
    <scope>NUCLEOTIDE SEQUENCE</scope>
    <source>
        <strain evidence="3">JCM 3091</strain>
    </source>
</reference>
<keyword evidence="4" id="KW-1185">Reference proteome</keyword>
<gene>
    <name evidence="3" type="ORF">GCM10010124_02100</name>
</gene>
<evidence type="ECO:0000313" key="4">
    <source>
        <dbReference type="Proteomes" id="UP000662200"/>
    </source>
</evidence>